<dbReference type="GO" id="GO:0007124">
    <property type="term" value="P:pseudohyphal growth"/>
    <property type="evidence" value="ECO:0007669"/>
    <property type="project" value="TreeGrafter"/>
</dbReference>
<evidence type="ECO:0000313" key="3">
    <source>
        <dbReference type="EMBL" id="ANB13803.1"/>
    </source>
</evidence>
<dbReference type="GO" id="GO:0005826">
    <property type="term" value="C:actomyosin contractile ring"/>
    <property type="evidence" value="ECO:0007669"/>
    <property type="project" value="TreeGrafter"/>
</dbReference>
<dbReference type="GO" id="GO:1902716">
    <property type="term" value="C:cell cortex of growing cell tip"/>
    <property type="evidence" value="ECO:0007669"/>
    <property type="project" value="TreeGrafter"/>
</dbReference>
<dbReference type="GO" id="GO:0005934">
    <property type="term" value="C:cellular bud tip"/>
    <property type="evidence" value="ECO:0007669"/>
    <property type="project" value="TreeGrafter"/>
</dbReference>
<protein>
    <submittedName>
        <fullName evidence="3">Spa2p</fullName>
    </submittedName>
</protein>
<dbReference type="Pfam" id="PF23742">
    <property type="entry name" value="VBS_C3G9"/>
    <property type="match status" value="1"/>
</dbReference>
<reference evidence="3 4" key="1">
    <citation type="submission" date="2016-02" db="EMBL/GenBank/DDBJ databases">
        <title>Complete genome sequence and transcriptome regulation of the pentose utilising yeast Sugiyamaella lignohabitans.</title>
        <authorList>
            <person name="Bellasio M."/>
            <person name="Peymann A."/>
            <person name="Valli M."/>
            <person name="Sipitzky M."/>
            <person name="Graf A."/>
            <person name="Sauer M."/>
            <person name="Marx H."/>
            <person name="Mattanovich D."/>
        </authorList>
    </citation>
    <scope>NUCLEOTIDE SEQUENCE [LARGE SCALE GENOMIC DNA]</scope>
    <source>
        <strain evidence="3 4">CBS 10342</strain>
    </source>
</reference>
<dbReference type="RefSeq" id="XP_018736280.1">
    <property type="nucleotide sequence ID" value="XM_018881842.1"/>
</dbReference>
<dbReference type="KEGG" id="slb:AWJ20_4750"/>
<accession>A0A167E9E8</accession>
<evidence type="ECO:0000259" key="2">
    <source>
        <dbReference type="Pfam" id="PF23742"/>
    </source>
</evidence>
<keyword evidence="4" id="KW-1185">Reference proteome</keyword>
<dbReference type="InterPro" id="IPR022018">
    <property type="entry name" value="GIT1_C"/>
</dbReference>
<dbReference type="Gene3D" id="1.20.120.330">
    <property type="entry name" value="Nucleotidyltransferases domain 2"/>
    <property type="match status" value="1"/>
</dbReference>
<dbReference type="PANTHER" id="PTHR21601">
    <property type="entry name" value="SPA2 PROTEIN"/>
    <property type="match status" value="1"/>
</dbReference>
<evidence type="ECO:0000313" key="4">
    <source>
        <dbReference type="Proteomes" id="UP000189580"/>
    </source>
</evidence>
<dbReference type="GO" id="GO:0005078">
    <property type="term" value="F:MAP-kinase scaffold activity"/>
    <property type="evidence" value="ECO:0007669"/>
    <property type="project" value="TreeGrafter"/>
</dbReference>
<dbReference type="Pfam" id="PF12205">
    <property type="entry name" value="GIT1_C"/>
    <property type="match status" value="1"/>
</dbReference>
<dbReference type="GO" id="GO:0036267">
    <property type="term" value="P:invasive filamentous growth"/>
    <property type="evidence" value="ECO:0007669"/>
    <property type="project" value="TreeGrafter"/>
</dbReference>
<dbReference type="GO" id="GO:0000131">
    <property type="term" value="C:incipient cellular bud site"/>
    <property type="evidence" value="ECO:0007669"/>
    <property type="project" value="TreeGrafter"/>
</dbReference>
<dbReference type="OrthoDB" id="5588096at2759"/>
<feature type="domain" description="C3G9 VBS-like" evidence="2">
    <location>
        <begin position="72"/>
        <end position="191"/>
    </location>
</feature>
<gene>
    <name evidence="3" type="primary">SPA2</name>
    <name evidence="3" type="ORF">AWJ20_4750</name>
</gene>
<dbReference type="EMBL" id="CP014502">
    <property type="protein sequence ID" value="ANB13803.1"/>
    <property type="molecule type" value="Genomic_DNA"/>
</dbReference>
<dbReference type="GO" id="GO:0043332">
    <property type="term" value="C:mating projection tip"/>
    <property type="evidence" value="ECO:0007669"/>
    <property type="project" value="TreeGrafter"/>
</dbReference>
<dbReference type="InterPro" id="IPR056439">
    <property type="entry name" value="VBS_C3G9"/>
</dbReference>
<proteinExistence type="predicted"/>
<feature type="domain" description="ARF GTPase-activating protein GIT1 C-terminal" evidence="1">
    <location>
        <begin position="275"/>
        <end position="393"/>
    </location>
</feature>
<dbReference type="GO" id="GO:0005935">
    <property type="term" value="C:cellular bud neck"/>
    <property type="evidence" value="ECO:0007669"/>
    <property type="project" value="TreeGrafter"/>
</dbReference>
<dbReference type="Proteomes" id="UP000189580">
    <property type="component" value="Chromosome d"/>
</dbReference>
<sequence>MRTLAENQRNLEPAEKMAEQIHALKVEVQEWKSRYSRAKGLVRNLRNSAYGGNSVFATPDVGLSNDSPYISTEGRVRDLSVTKFQVAVDEFLTKSRLGTTDLLDNLHNVVVATRHITQDLNGPDDASPVSEKIETELAQCATLVSKTANQLISTTRNHRISGGMAPISILDAVTSDLSFAVIELIKVAKVRRTNNRDNRGSASFSPKEIDVSKASRFSGNSVTSPADMHPAVTPTEDIHMERSDPRRYASTSNQFSTTNFNIEDPDNTISELQGYLEEQTATAIDSIQSLLTAIKDGSSLYVLRHNMLDIIKLVDITVVATSTSMKQTKNWLLKDKGSYILENLRDCSQRMAQLQEETKNIDGDSNPDRQVKQRLAGIAFDMAKFTKELVKTVEEVSLTSEINHIDNQLR</sequence>
<dbReference type="InterPro" id="IPR039892">
    <property type="entry name" value="Spa2/Sph1"/>
</dbReference>
<organism evidence="3 4">
    <name type="scientific">Sugiyamaella lignohabitans</name>
    <dbReference type="NCBI Taxonomy" id="796027"/>
    <lineage>
        <taxon>Eukaryota</taxon>
        <taxon>Fungi</taxon>
        <taxon>Dikarya</taxon>
        <taxon>Ascomycota</taxon>
        <taxon>Saccharomycotina</taxon>
        <taxon>Dipodascomycetes</taxon>
        <taxon>Dipodascales</taxon>
        <taxon>Trichomonascaceae</taxon>
        <taxon>Sugiyamaella</taxon>
    </lineage>
</organism>
<dbReference type="GO" id="GO:0007121">
    <property type="term" value="P:bipolar cellular bud site selection"/>
    <property type="evidence" value="ECO:0007669"/>
    <property type="project" value="TreeGrafter"/>
</dbReference>
<name>A0A167E9E8_9ASCO</name>
<evidence type="ECO:0000259" key="1">
    <source>
        <dbReference type="Pfam" id="PF12205"/>
    </source>
</evidence>
<dbReference type="GeneID" id="30036916"/>
<dbReference type="AlphaFoldDB" id="A0A167E9E8"/>
<dbReference type="PANTHER" id="PTHR21601:SF0">
    <property type="entry name" value="PROTEIN SPA2-RELATED"/>
    <property type="match status" value="1"/>
</dbReference>